<reference evidence="2" key="1">
    <citation type="submission" date="2014-11" db="EMBL/GenBank/DDBJ databases">
        <authorList>
            <person name="Amaro Gonzalez C."/>
        </authorList>
    </citation>
    <scope>NUCLEOTIDE SEQUENCE</scope>
</reference>
<evidence type="ECO:0000313" key="2">
    <source>
        <dbReference type="EMBL" id="JAH95710.1"/>
    </source>
</evidence>
<reference evidence="2" key="2">
    <citation type="journal article" date="2015" name="Fish Shellfish Immunol.">
        <title>Early steps in the European eel (Anguilla anguilla)-Vibrio vulnificus interaction in the gills: Role of the RtxA13 toxin.</title>
        <authorList>
            <person name="Callol A."/>
            <person name="Pajuelo D."/>
            <person name="Ebbesson L."/>
            <person name="Teles M."/>
            <person name="MacKenzie S."/>
            <person name="Amaro C."/>
        </authorList>
    </citation>
    <scope>NUCLEOTIDE SEQUENCE</scope>
</reference>
<dbReference type="EMBL" id="GBXM01012867">
    <property type="protein sequence ID" value="JAH95710.1"/>
    <property type="molecule type" value="Transcribed_RNA"/>
</dbReference>
<accession>A0A0E9X1C7</accession>
<organism evidence="2">
    <name type="scientific">Anguilla anguilla</name>
    <name type="common">European freshwater eel</name>
    <name type="synonym">Muraena anguilla</name>
    <dbReference type="NCBI Taxonomy" id="7936"/>
    <lineage>
        <taxon>Eukaryota</taxon>
        <taxon>Metazoa</taxon>
        <taxon>Chordata</taxon>
        <taxon>Craniata</taxon>
        <taxon>Vertebrata</taxon>
        <taxon>Euteleostomi</taxon>
        <taxon>Actinopterygii</taxon>
        <taxon>Neopterygii</taxon>
        <taxon>Teleostei</taxon>
        <taxon>Anguilliformes</taxon>
        <taxon>Anguillidae</taxon>
        <taxon>Anguilla</taxon>
    </lineage>
</organism>
<proteinExistence type="predicted"/>
<feature type="compositionally biased region" description="Polar residues" evidence="1">
    <location>
        <begin position="61"/>
        <end position="72"/>
    </location>
</feature>
<name>A0A0E9X1C7_ANGAN</name>
<dbReference type="AlphaFoldDB" id="A0A0E9X1C7"/>
<protein>
    <submittedName>
        <fullName evidence="2">Uncharacterized protein</fullName>
    </submittedName>
</protein>
<feature type="region of interest" description="Disordered" evidence="1">
    <location>
        <begin position="61"/>
        <end position="84"/>
    </location>
</feature>
<sequence>MHSPLTNVSSRMGCTEELSDFQCGTAYFQLASLSNFCHARAAPVNCECYYFEVEMYRSNSSSATKRQATQGHRTGLPSAKVCST</sequence>
<evidence type="ECO:0000256" key="1">
    <source>
        <dbReference type="SAM" id="MobiDB-lite"/>
    </source>
</evidence>